<accession>A0A840XLZ9</accession>
<comment type="similarity">
    <text evidence="1">To bacterial alkanal monooxygenase alpha and beta chains.</text>
</comment>
<dbReference type="PANTHER" id="PTHR30137">
    <property type="entry name" value="LUCIFERASE-LIKE MONOOXYGENASE"/>
    <property type="match status" value="1"/>
</dbReference>
<proteinExistence type="predicted"/>
<reference evidence="4 5" key="1">
    <citation type="submission" date="2020-08" db="EMBL/GenBank/DDBJ databases">
        <title>Genomic Encyclopedia of Type Strains, Phase IV (KMG-IV): sequencing the most valuable type-strain genomes for metagenomic binning, comparative biology and taxonomic classification.</title>
        <authorList>
            <person name="Goeker M."/>
        </authorList>
    </citation>
    <scope>NUCLEOTIDE SEQUENCE [LARGE SCALE GENOMIC DNA]</scope>
    <source>
        <strain evidence="4 5">DSM 25895</strain>
    </source>
</reference>
<evidence type="ECO:0000313" key="5">
    <source>
        <dbReference type="Proteomes" id="UP000562254"/>
    </source>
</evidence>
<keyword evidence="5" id="KW-1185">Reference proteome</keyword>
<comment type="caution">
    <text evidence="4">The sequence shown here is derived from an EMBL/GenBank/DDBJ whole genome shotgun (WGS) entry which is preliminary data.</text>
</comment>
<evidence type="ECO:0000256" key="2">
    <source>
        <dbReference type="ARBA" id="ARBA00074555"/>
    </source>
</evidence>
<protein>
    <recommendedName>
        <fullName evidence="2">Luciferase-like monooxygenase</fullName>
    </recommendedName>
</protein>
<evidence type="ECO:0000256" key="1">
    <source>
        <dbReference type="ARBA" id="ARBA00007789"/>
    </source>
</evidence>
<evidence type="ECO:0000259" key="3">
    <source>
        <dbReference type="Pfam" id="PF00296"/>
    </source>
</evidence>
<gene>
    <name evidence="4" type="ORF">FHS88_001750</name>
</gene>
<dbReference type="Pfam" id="PF00296">
    <property type="entry name" value="Bac_luciferase"/>
    <property type="match status" value="1"/>
</dbReference>
<dbReference type="AlphaFoldDB" id="A0A840XLZ9"/>
<dbReference type="GO" id="GO:0016705">
    <property type="term" value="F:oxidoreductase activity, acting on paired donors, with incorporation or reduction of molecular oxygen"/>
    <property type="evidence" value="ECO:0007669"/>
    <property type="project" value="InterPro"/>
</dbReference>
<dbReference type="GO" id="GO:0005829">
    <property type="term" value="C:cytosol"/>
    <property type="evidence" value="ECO:0007669"/>
    <property type="project" value="TreeGrafter"/>
</dbReference>
<dbReference type="FunFam" id="3.20.20.30:FF:000002">
    <property type="entry name" value="LLM class flavin-dependent oxidoreductase"/>
    <property type="match status" value="1"/>
</dbReference>
<sequence>MSGFTLSVLDQSSVASGRTPGEAIRETLALARHCDALGFRRYWCAEHHNSASHAGSAPEILIAAIAATTQRIRIGSAGVMLPHYSSLKVAEQFRVLEAIAPGRIDLGVGRAPGSDGRTAFALNPNANEAADRFPAQVMEVLGWHGDGLPENHPFRSIIAQPAVETRPEMWILGSSDYGAQVAGYFGLPYCFAHFFSDGGGSEQAIAVYRESFQPKPGMPGRLAAPHPALGVFCLVADTEAEARRLFRSRELWRLKRDRGLYLPLPSVEEAEAHAYSDLELARLERMRAAAMVGAPEQVKARLEALSAAHGGIAEFAVITHCHDAEARRRSYTLLAEVFGIRAGGVPLAAE</sequence>
<dbReference type="SUPFAM" id="SSF51679">
    <property type="entry name" value="Bacterial luciferase-like"/>
    <property type="match status" value="1"/>
</dbReference>
<organism evidence="4 5">
    <name type="scientific">Neoroseomonas alkaliterrae</name>
    <dbReference type="NCBI Taxonomy" id="1452450"/>
    <lineage>
        <taxon>Bacteria</taxon>
        <taxon>Pseudomonadati</taxon>
        <taxon>Pseudomonadota</taxon>
        <taxon>Alphaproteobacteria</taxon>
        <taxon>Acetobacterales</taxon>
        <taxon>Acetobacteraceae</taxon>
        <taxon>Neoroseomonas</taxon>
    </lineage>
</organism>
<dbReference type="InterPro" id="IPR050766">
    <property type="entry name" value="Bact_Lucif_Oxidored"/>
</dbReference>
<name>A0A840XLZ9_9PROT</name>
<dbReference type="InterPro" id="IPR036661">
    <property type="entry name" value="Luciferase-like_sf"/>
</dbReference>
<evidence type="ECO:0000313" key="4">
    <source>
        <dbReference type="EMBL" id="MBB5689625.1"/>
    </source>
</evidence>
<dbReference type="Proteomes" id="UP000562254">
    <property type="component" value="Unassembled WGS sequence"/>
</dbReference>
<dbReference type="NCBIfam" id="TIGR03558">
    <property type="entry name" value="oxido_grp_1"/>
    <property type="match status" value="1"/>
</dbReference>
<dbReference type="Gene3D" id="3.20.20.30">
    <property type="entry name" value="Luciferase-like domain"/>
    <property type="match status" value="1"/>
</dbReference>
<dbReference type="EMBL" id="JACIJE010000004">
    <property type="protein sequence ID" value="MBB5689625.1"/>
    <property type="molecule type" value="Genomic_DNA"/>
</dbReference>
<dbReference type="RefSeq" id="WP_184483625.1">
    <property type="nucleotide sequence ID" value="NZ_JAAEDJ010000263.1"/>
</dbReference>
<dbReference type="PANTHER" id="PTHR30137:SF20">
    <property type="entry name" value="N-ACETYL-S-ALKYLCYSTEINE MONOOXYGENASE"/>
    <property type="match status" value="1"/>
</dbReference>
<dbReference type="InterPro" id="IPR011251">
    <property type="entry name" value="Luciferase-like_dom"/>
</dbReference>
<dbReference type="InterPro" id="IPR019949">
    <property type="entry name" value="CmoO-like"/>
</dbReference>
<feature type="domain" description="Luciferase-like" evidence="3">
    <location>
        <begin position="8"/>
        <end position="306"/>
    </location>
</feature>